<sequence>MVKTAKSPPNHNHGSSTHTSCDYGHSHQCLDISGIAIPTGDSHVHHSENFVLYEHGHTHYYKAVSSASIPLKNGWHAHNWDFYTTVDNGHRHQIFGVDMAAPGI</sequence>
<accession>A0A857DLG5</accession>
<dbReference type="EMBL" id="CP046996">
    <property type="protein sequence ID" value="QHA01292.1"/>
    <property type="molecule type" value="Genomic_DNA"/>
</dbReference>
<dbReference type="AlphaFoldDB" id="A0A857DLG5"/>
<dbReference type="Pfam" id="PF12788">
    <property type="entry name" value="YmaF"/>
    <property type="match status" value="1"/>
</dbReference>
<evidence type="ECO:0000313" key="2">
    <source>
        <dbReference type="Proteomes" id="UP000430508"/>
    </source>
</evidence>
<evidence type="ECO:0008006" key="3">
    <source>
        <dbReference type="Google" id="ProtNLM"/>
    </source>
</evidence>
<organism evidence="1 2">
    <name type="scientific">Dehalobacter restrictus</name>
    <dbReference type="NCBI Taxonomy" id="55583"/>
    <lineage>
        <taxon>Bacteria</taxon>
        <taxon>Bacillati</taxon>
        <taxon>Bacillota</taxon>
        <taxon>Clostridia</taxon>
        <taxon>Eubacteriales</taxon>
        <taxon>Desulfitobacteriaceae</taxon>
        <taxon>Dehalobacter</taxon>
    </lineage>
</organism>
<reference evidence="1 2" key="1">
    <citation type="submission" date="2019-12" db="EMBL/GenBank/DDBJ databases">
        <title>Sequence classification of anaerobic respiratory reductive dehalogenases: First we see many, then we see few.</title>
        <authorList>
            <person name="Molenda O."/>
            <person name="Puentes Jacome L.A."/>
            <person name="Cao X."/>
            <person name="Nesbo C.L."/>
            <person name="Tang S."/>
            <person name="Morson N."/>
            <person name="Patron J."/>
            <person name="Lomheim L."/>
            <person name="Wishart D.S."/>
            <person name="Edwards E.A."/>
        </authorList>
    </citation>
    <scope>NUCLEOTIDE SEQUENCE [LARGE SCALE GENOMIC DNA]</scope>
    <source>
        <strain evidence="1 2">12DCA</strain>
    </source>
</reference>
<dbReference type="Proteomes" id="UP000430508">
    <property type="component" value="Chromosome"/>
</dbReference>
<protein>
    <recommendedName>
        <fullName evidence="3">YmaF family protein</fullName>
    </recommendedName>
</protein>
<gene>
    <name evidence="1" type="ORF">GQ588_11900</name>
</gene>
<proteinExistence type="predicted"/>
<dbReference type="InterPro" id="IPR024307">
    <property type="entry name" value="YmaF"/>
</dbReference>
<name>A0A857DLG5_9FIRM</name>
<evidence type="ECO:0000313" key="1">
    <source>
        <dbReference type="EMBL" id="QHA01292.1"/>
    </source>
</evidence>
<dbReference type="RefSeq" id="WP_158208475.1">
    <property type="nucleotide sequence ID" value="NZ_CP046996.1"/>
</dbReference>